<dbReference type="InterPro" id="IPR023753">
    <property type="entry name" value="FAD/NAD-binding_dom"/>
</dbReference>
<feature type="domain" description="Pyridine nucleotide-disulphide oxidoreductase dimerisation" evidence="3">
    <location>
        <begin position="365"/>
        <end position="461"/>
    </location>
</feature>
<sequence>MNVDDVAEQVLRGEKDIEEVLGPLTAQGKRELNTVMARSEAQHKPFVTAPSTPMPPIDEYNTKHAEYVHPKDYVNPTPQEEPYDLVVVGAGVAGLLSVIIGNSLGKKCVLIEEHYMGGDCLNVGCFPSKVLIASAKRAHQVRTASDLGVRLDPSQVQVDFPAIMQRMRRLRSEIAPIDSVERYKRDFCHEIFMGHATFTSPSTIDVDGKTIRFHKGREDEDACQLLLDSLRKDGLTVMLNTDVTEVKLVSDRDETHLTKAPFHEYRVTCKGKDGQVHTITCNAVLNATGRIPNVQDLSLEKANVEYDTLRGVRVNEFYQSSNPNVYACGDVASGFKFTHSADWGARIAVRNMFLGMFHKESQLVIPWCTYTDPEVAHVGKYARDLERDGVAYEVLRRDLSHVDRCKCDGDTVGFVKLLVRAGGDEILGATVVGATAGDMLSEITMAMQVTPRAVSVFMRTPPSRPPHMLFTRR</sequence>
<evidence type="ECO:0000259" key="3">
    <source>
        <dbReference type="Pfam" id="PF02852"/>
    </source>
</evidence>
<evidence type="ECO:0000256" key="1">
    <source>
        <dbReference type="ARBA" id="ARBA00022630"/>
    </source>
</evidence>
<dbReference type="PANTHER" id="PTHR43014">
    <property type="entry name" value="MERCURIC REDUCTASE"/>
    <property type="match status" value="1"/>
</dbReference>
<dbReference type="RefSeq" id="XP_004987709.1">
    <property type="nucleotide sequence ID" value="XM_004987652.1"/>
</dbReference>
<accession>F2UT54</accession>
<name>F2UT54_SALR5</name>
<dbReference type="InterPro" id="IPR036188">
    <property type="entry name" value="FAD/NAD-bd_sf"/>
</dbReference>
<dbReference type="OMA" id="FTHQGKY"/>
<dbReference type="KEGG" id="sre:PTSG_11349"/>
<organism evidence="6">
    <name type="scientific">Salpingoeca rosetta (strain ATCC 50818 / BSB-021)</name>
    <dbReference type="NCBI Taxonomy" id="946362"/>
    <lineage>
        <taxon>Eukaryota</taxon>
        <taxon>Choanoflagellata</taxon>
        <taxon>Craspedida</taxon>
        <taxon>Salpingoecidae</taxon>
        <taxon>Salpingoeca</taxon>
    </lineage>
</organism>
<dbReference type="SUPFAM" id="SSF55424">
    <property type="entry name" value="FAD/NAD-linked reductases, dimerisation (C-terminal) domain"/>
    <property type="match status" value="1"/>
</dbReference>
<dbReference type="eggNOG" id="KOG1335">
    <property type="taxonomic scope" value="Eukaryota"/>
</dbReference>
<evidence type="ECO:0008006" key="7">
    <source>
        <dbReference type="Google" id="ProtNLM"/>
    </source>
</evidence>
<proteinExistence type="predicted"/>
<gene>
    <name evidence="5" type="ORF">PTSG_11349</name>
</gene>
<dbReference type="OrthoDB" id="361797at2759"/>
<dbReference type="GeneID" id="16068234"/>
<dbReference type="InterPro" id="IPR004099">
    <property type="entry name" value="Pyr_nucl-diS_OxRdtase_dimer"/>
</dbReference>
<dbReference type="Gene3D" id="3.50.50.60">
    <property type="entry name" value="FAD/NAD(P)-binding domain"/>
    <property type="match status" value="3"/>
</dbReference>
<protein>
    <recommendedName>
        <fullName evidence="7">Mercuric reductase</fullName>
    </recommendedName>
</protein>
<dbReference type="STRING" id="946362.F2UT54"/>
<evidence type="ECO:0000256" key="2">
    <source>
        <dbReference type="ARBA" id="ARBA00022827"/>
    </source>
</evidence>
<reference evidence="5" key="1">
    <citation type="submission" date="2009-08" db="EMBL/GenBank/DDBJ databases">
        <title>Annotation of Salpingoeca rosetta.</title>
        <authorList>
            <consortium name="The Broad Institute Genome Sequencing Platform"/>
            <person name="Russ C."/>
            <person name="Cuomo C."/>
            <person name="Burger G."/>
            <person name="Gray M.W."/>
            <person name="Holland P.W.H."/>
            <person name="King N."/>
            <person name="Lang F.B.F."/>
            <person name="Roger A.J."/>
            <person name="Ruiz-Trillo I."/>
            <person name="Young S.K."/>
            <person name="Zeng Q."/>
            <person name="Gargeya S."/>
            <person name="Alvarado L."/>
            <person name="Berlin A."/>
            <person name="Chapman S.B."/>
            <person name="Chen Z."/>
            <person name="Freedman E."/>
            <person name="Gellesch M."/>
            <person name="Goldberg J."/>
            <person name="Griggs A."/>
            <person name="Gujja S."/>
            <person name="Heilman E."/>
            <person name="Heiman D."/>
            <person name="Howarth C."/>
            <person name="Mehta T."/>
            <person name="Neiman D."/>
            <person name="Pearson M."/>
            <person name="Roberts A."/>
            <person name="Saif S."/>
            <person name="Shea T."/>
            <person name="Shenoy N."/>
            <person name="Sisk P."/>
            <person name="Stolte C."/>
            <person name="Sykes S."/>
            <person name="White J."/>
            <person name="Yandava C."/>
            <person name="Haas B."/>
            <person name="Nusbaum C."/>
            <person name="Birren B."/>
        </authorList>
    </citation>
    <scope>NUCLEOTIDE SEQUENCE [LARGE SCALE GENOMIC DNA]</scope>
    <source>
        <strain evidence="5">ATCC 50818</strain>
    </source>
</reference>
<keyword evidence="1" id="KW-0285">Flavoprotein</keyword>
<keyword evidence="6" id="KW-1185">Reference proteome</keyword>
<evidence type="ECO:0000313" key="5">
    <source>
        <dbReference type="EMBL" id="EGD81313.1"/>
    </source>
</evidence>
<evidence type="ECO:0000313" key="6">
    <source>
        <dbReference type="Proteomes" id="UP000007799"/>
    </source>
</evidence>
<feature type="domain" description="FAD/NAD(P)-binding" evidence="4">
    <location>
        <begin position="83"/>
        <end position="214"/>
    </location>
</feature>
<dbReference type="PANTHER" id="PTHR43014:SF2">
    <property type="entry name" value="MERCURIC REDUCTASE"/>
    <property type="match status" value="1"/>
</dbReference>
<dbReference type="SUPFAM" id="SSF51905">
    <property type="entry name" value="FAD/NAD(P)-binding domain"/>
    <property type="match status" value="1"/>
</dbReference>
<dbReference type="AlphaFoldDB" id="F2UT54"/>
<dbReference type="InterPro" id="IPR016156">
    <property type="entry name" value="FAD/NAD-linked_Rdtase_dimer_sf"/>
</dbReference>
<dbReference type="GO" id="GO:0003955">
    <property type="term" value="F:NAD(P)H dehydrogenase (quinone) activity"/>
    <property type="evidence" value="ECO:0007669"/>
    <property type="project" value="TreeGrafter"/>
</dbReference>
<dbReference type="PRINTS" id="PR00411">
    <property type="entry name" value="PNDRDTASEI"/>
</dbReference>
<dbReference type="EMBL" id="GL832997">
    <property type="protein sequence ID" value="EGD81313.1"/>
    <property type="molecule type" value="Genomic_DNA"/>
</dbReference>
<feature type="domain" description="FAD/NAD(P)-binding" evidence="4">
    <location>
        <begin position="219"/>
        <end position="341"/>
    </location>
</feature>
<dbReference type="Proteomes" id="UP000007799">
    <property type="component" value="Unassembled WGS sequence"/>
</dbReference>
<evidence type="ECO:0000259" key="4">
    <source>
        <dbReference type="Pfam" id="PF07992"/>
    </source>
</evidence>
<dbReference type="PRINTS" id="PR00368">
    <property type="entry name" value="FADPNR"/>
</dbReference>
<dbReference type="InParanoid" id="F2UT54"/>
<keyword evidence="2" id="KW-0274">FAD</keyword>
<dbReference type="GO" id="GO:0050660">
    <property type="term" value="F:flavin adenine dinucleotide binding"/>
    <property type="evidence" value="ECO:0007669"/>
    <property type="project" value="TreeGrafter"/>
</dbReference>
<dbReference type="Pfam" id="PF02852">
    <property type="entry name" value="Pyr_redox_dim"/>
    <property type="match status" value="1"/>
</dbReference>
<dbReference type="Gene3D" id="3.30.390.30">
    <property type="match status" value="1"/>
</dbReference>
<dbReference type="Pfam" id="PF07992">
    <property type="entry name" value="Pyr_redox_2"/>
    <property type="match status" value="2"/>
</dbReference>